<evidence type="ECO:0000256" key="4">
    <source>
        <dbReference type="ARBA" id="ARBA00012723"/>
    </source>
</evidence>
<evidence type="ECO:0000256" key="5">
    <source>
        <dbReference type="ARBA" id="ARBA00022729"/>
    </source>
</evidence>
<dbReference type="SUPFAM" id="SSF52833">
    <property type="entry name" value="Thioredoxin-like"/>
    <property type="match status" value="3"/>
</dbReference>
<dbReference type="EMBL" id="UYWX01002544">
    <property type="protein sequence ID" value="VDM22763.1"/>
    <property type="molecule type" value="Genomic_DNA"/>
</dbReference>
<keyword evidence="6" id="KW-0677">Repeat</keyword>
<dbReference type="NCBIfam" id="TIGR01126">
    <property type="entry name" value="pdi_dom"/>
    <property type="match status" value="1"/>
</dbReference>
<dbReference type="InterPro" id="IPR036249">
    <property type="entry name" value="Thioredoxin-like_sf"/>
</dbReference>
<evidence type="ECO:0000256" key="9">
    <source>
        <dbReference type="ARBA" id="ARBA00023235"/>
    </source>
</evidence>
<evidence type="ECO:0000256" key="7">
    <source>
        <dbReference type="ARBA" id="ARBA00022824"/>
    </source>
</evidence>
<dbReference type="PROSITE" id="PS00194">
    <property type="entry name" value="THIOREDOXIN_1"/>
    <property type="match status" value="1"/>
</dbReference>
<keyword evidence="9" id="KW-0413">Isomerase</keyword>
<dbReference type="PROSITE" id="PS51352">
    <property type="entry name" value="THIOREDOXIN_2"/>
    <property type="match status" value="2"/>
</dbReference>
<feature type="chain" id="PRO_5043133006" description="protein disulfide-isomerase" evidence="12">
    <location>
        <begin position="17"/>
        <end position="452"/>
    </location>
</feature>
<dbReference type="FunFam" id="3.40.30.10:FF:000045">
    <property type="entry name" value="Disulfide-isomerase A3"/>
    <property type="match status" value="1"/>
</dbReference>
<dbReference type="GO" id="GO:0005788">
    <property type="term" value="C:endoplasmic reticulum lumen"/>
    <property type="evidence" value="ECO:0007669"/>
    <property type="project" value="UniProtKB-SubCell"/>
</dbReference>
<dbReference type="Proteomes" id="UP000274429">
    <property type="component" value="Unassembled WGS sequence"/>
</dbReference>
<evidence type="ECO:0000256" key="10">
    <source>
        <dbReference type="ARBA" id="ARBA00023284"/>
    </source>
</evidence>
<dbReference type="GO" id="GO:0003756">
    <property type="term" value="F:protein disulfide isomerase activity"/>
    <property type="evidence" value="ECO:0007669"/>
    <property type="project" value="UniProtKB-EC"/>
</dbReference>
<accession>A0A0R3WRX8</accession>
<evidence type="ECO:0000256" key="3">
    <source>
        <dbReference type="ARBA" id="ARBA00006347"/>
    </source>
</evidence>
<keyword evidence="7" id="KW-0256">Endoplasmic reticulum</keyword>
<name>A0A0R3WRX8_HYDTA</name>
<dbReference type="OrthoDB" id="427280at2759"/>
<feature type="signal peptide" evidence="12">
    <location>
        <begin position="1"/>
        <end position="16"/>
    </location>
</feature>
<feature type="domain" description="Thioredoxin" evidence="13">
    <location>
        <begin position="306"/>
        <end position="435"/>
    </location>
</feature>
<gene>
    <name evidence="14" type="ORF">TTAC_LOCUS3503</name>
</gene>
<evidence type="ECO:0000256" key="8">
    <source>
        <dbReference type="ARBA" id="ARBA00023157"/>
    </source>
</evidence>
<evidence type="ECO:0000313" key="16">
    <source>
        <dbReference type="WBParaSite" id="TTAC_0000351801-mRNA-1"/>
    </source>
</evidence>
<dbReference type="CDD" id="cd02961">
    <property type="entry name" value="PDI_a_family"/>
    <property type="match status" value="1"/>
</dbReference>
<dbReference type="Gene3D" id="3.40.30.10">
    <property type="entry name" value="Glutaredoxin"/>
    <property type="match status" value="4"/>
</dbReference>
<sequence>MLEIFLFALLFPLAISSDVIPLTKKTRDEMEKHPVALVKYYAPWCGRCKELAPHYEEAAEELKNRDPSVPLFEVNCDEETDMCNEAGVQGYPTLKVYNYGEYMEEFDGERTKDSIVNFMALRAGPPAIEIPDESQYKELLEGDDYVISLQSKKSDEIDEFEKLARKFRKFFKFVYTKSGFLTGDEIGRQLSKRLFHSVGIAGIRDKKMKEFFKKPLLVVYTQINFERNPSNIRYHRNRLISVAKDSKSELQFALSDASTFADELYEMGFSITDESATVIIMGENGKNYLMSEKFGVPELKKFVNGFADGSLKPYIKSEPIPEKQEGSVTKVVGKNFEDVVFDKSKDVLVEFYAPWCGHCKALKPKYEELAKKLSKEKDIVVAAIDATANSFPPLFNVRGYPTIYWVPKASKDKPKAYEGGREVSDMLKFVAKSATDELTHYTREGQPKQEEL</sequence>
<dbReference type="Pfam" id="PF00085">
    <property type="entry name" value="Thioredoxin"/>
    <property type="match status" value="2"/>
</dbReference>
<evidence type="ECO:0000256" key="2">
    <source>
        <dbReference type="ARBA" id="ARBA00004319"/>
    </source>
</evidence>
<evidence type="ECO:0000313" key="15">
    <source>
        <dbReference type="Proteomes" id="UP000274429"/>
    </source>
</evidence>
<keyword evidence="10" id="KW-0676">Redox-active center</keyword>
<dbReference type="STRING" id="6205.A0A0R3WRX8"/>
<dbReference type="WBParaSite" id="TTAC_0000351801-mRNA-1">
    <property type="protein sequence ID" value="TTAC_0000351801-mRNA-1"/>
    <property type="gene ID" value="TTAC_0000351801"/>
</dbReference>
<reference evidence="16" key="1">
    <citation type="submission" date="2017-02" db="UniProtKB">
        <authorList>
            <consortium name="WormBaseParasite"/>
        </authorList>
    </citation>
    <scope>IDENTIFICATION</scope>
</reference>
<dbReference type="GO" id="GO:0034976">
    <property type="term" value="P:response to endoplasmic reticulum stress"/>
    <property type="evidence" value="ECO:0007669"/>
    <property type="project" value="TreeGrafter"/>
</dbReference>
<reference evidence="14 15" key="2">
    <citation type="submission" date="2018-11" db="EMBL/GenBank/DDBJ databases">
        <authorList>
            <consortium name="Pathogen Informatics"/>
        </authorList>
    </citation>
    <scope>NUCLEOTIDE SEQUENCE [LARGE SCALE GENOMIC DNA]</scope>
</reference>
<comment type="similarity">
    <text evidence="3 11">Belongs to the protein disulfide isomerase family.</text>
</comment>
<protein>
    <recommendedName>
        <fullName evidence="4">protein disulfide-isomerase</fullName>
        <ecNumber evidence="4">5.3.4.1</ecNumber>
    </recommendedName>
</protein>
<evidence type="ECO:0000313" key="14">
    <source>
        <dbReference type="EMBL" id="VDM22763.1"/>
    </source>
</evidence>
<organism evidence="16">
    <name type="scientific">Hydatigena taeniaeformis</name>
    <name type="common">Feline tapeworm</name>
    <name type="synonym">Taenia taeniaeformis</name>
    <dbReference type="NCBI Taxonomy" id="6205"/>
    <lineage>
        <taxon>Eukaryota</taxon>
        <taxon>Metazoa</taxon>
        <taxon>Spiralia</taxon>
        <taxon>Lophotrochozoa</taxon>
        <taxon>Platyhelminthes</taxon>
        <taxon>Cestoda</taxon>
        <taxon>Eucestoda</taxon>
        <taxon>Cyclophyllidea</taxon>
        <taxon>Taeniidae</taxon>
        <taxon>Hydatigera</taxon>
    </lineage>
</organism>
<dbReference type="InterPro" id="IPR005788">
    <property type="entry name" value="PDI_thioredoxin-like_dom"/>
</dbReference>
<dbReference type="PANTHER" id="PTHR18929">
    <property type="entry name" value="PROTEIN DISULFIDE ISOMERASE"/>
    <property type="match status" value="1"/>
</dbReference>
<evidence type="ECO:0000256" key="12">
    <source>
        <dbReference type="SAM" id="SignalP"/>
    </source>
</evidence>
<evidence type="ECO:0000256" key="1">
    <source>
        <dbReference type="ARBA" id="ARBA00001182"/>
    </source>
</evidence>
<dbReference type="PANTHER" id="PTHR18929:SF132">
    <property type="entry name" value="PROTEIN DISULFIDE-ISOMERASE A3"/>
    <property type="match status" value="1"/>
</dbReference>
<dbReference type="CDD" id="cd02995">
    <property type="entry name" value="PDI_a_PDI_a'_C"/>
    <property type="match status" value="1"/>
</dbReference>
<keyword evidence="8" id="KW-1015">Disulfide bond</keyword>
<dbReference type="InterPro" id="IPR013766">
    <property type="entry name" value="Thioredoxin_domain"/>
</dbReference>
<dbReference type="GO" id="GO:0006457">
    <property type="term" value="P:protein folding"/>
    <property type="evidence" value="ECO:0007669"/>
    <property type="project" value="TreeGrafter"/>
</dbReference>
<dbReference type="AlphaFoldDB" id="A0A0R3WRX8"/>
<proteinExistence type="inferred from homology"/>
<keyword evidence="15" id="KW-1185">Reference proteome</keyword>
<dbReference type="EC" id="5.3.4.1" evidence="4"/>
<evidence type="ECO:0000256" key="6">
    <source>
        <dbReference type="ARBA" id="ARBA00022737"/>
    </source>
</evidence>
<comment type="subcellular location">
    <subcellularLocation>
        <location evidence="2">Endoplasmic reticulum lumen</location>
    </subcellularLocation>
</comment>
<evidence type="ECO:0000256" key="11">
    <source>
        <dbReference type="RuleBase" id="RU004208"/>
    </source>
</evidence>
<dbReference type="InterPro" id="IPR017937">
    <property type="entry name" value="Thioredoxin_CS"/>
</dbReference>
<evidence type="ECO:0000259" key="13">
    <source>
        <dbReference type="PROSITE" id="PS51352"/>
    </source>
</evidence>
<comment type="catalytic activity">
    <reaction evidence="1">
        <text>Catalyzes the rearrangement of -S-S- bonds in proteins.</text>
        <dbReference type="EC" id="5.3.4.1"/>
    </reaction>
</comment>
<dbReference type="PRINTS" id="PR00421">
    <property type="entry name" value="THIOREDOXIN"/>
</dbReference>
<feature type="domain" description="Thioredoxin" evidence="13">
    <location>
        <begin position="2"/>
        <end position="124"/>
    </location>
</feature>
<keyword evidence="5 12" id="KW-0732">Signal</keyword>